<evidence type="ECO:0000313" key="2">
    <source>
        <dbReference type="EMBL" id="GMS99197.1"/>
    </source>
</evidence>
<feature type="compositionally biased region" description="Basic and acidic residues" evidence="1">
    <location>
        <begin position="103"/>
        <end position="119"/>
    </location>
</feature>
<keyword evidence="3" id="KW-1185">Reference proteome</keyword>
<protein>
    <recommendedName>
        <fullName evidence="4">Ribosomal protein</fullName>
    </recommendedName>
</protein>
<dbReference type="Proteomes" id="UP001432027">
    <property type="component" value="Unassembled WGS sequence"/>
</dbReference>
<accession>A0AAV5TYM3</accession>
<evidence type="ECO:0008006" key="4">
    <source>
        <dbReference type="Google" id="ProtNLM"/>
    </source>
</evidence>
<feature type="region of interest" description="Disordered" evidence="1">
    <location>
        <begin position="99"/>
        <end position="119"/>
    </location>
</feature>
<dbReference type="EMBL" id="BTSX01000005">
    <property type="protein sequence ID" value="GMS99197.1"/>
    <property type="molecule type" value="Genomic_DNA"/>
</dbReference>
<evidence type="ECO:0000256" key="1">
    <source>
        <dbReference type="SAM" id="MobiDB-lite"/>
    </source>
</evidence>
<organism evidence="2 3">
    <name type="scientific">Pristionchus entomophagus</name>
    <dbReference type="NCBI Taxonomy" id="358040"/>
    <lineage>
        <taxon>Eukaryota</taxon>
        <taxon>Metazoa</taxon>
        <taxon>Ecdysozoa</taxon>
        <taxon>Nematoda</taxon>
        <taxon>Chromadorea</taxon>
        <taxon>Rhabditida</taxon>
        <taxon>Rhabditina</taxon>
        <taxon>Diplogasteromorpha</taxon>
        <taxon>Diplogasteroidea</taxon>
        <taxon>Neodiplogasteridae</taxon>
        <taxon>Pristionchus</taxon>
    </lineage>
</organism>
<name>A0AAV5TYM3_9BILA</name>
<reference evidence="2" key="1">
    <citation type="submission" date="2023-10" db="EMBL/GenBank/DDBJ databases">
        <title>Genome assembly of Pristionchus species.</title>
        <authorList>
            <person name="Yoshida K."/>
            <person name="Sommer R.J."/>
        </authorList>
    </citation>
    <scope>NUCLEOTIDE SEQUENCE</scope>
    <source>
        <strain evidence="2">RS0144</strain>
    </source>
</reference>
<sequence>MCTQPLPVGTLERPRAAIVLDRYPLLPFLHPIGYIHSAIGIGAQKVQFVGAQRLRRVSNQHDLVAMIFNVPMLTGSTVRCHIHGPGLLSGRTLPRSKILSVEGSERARSSGRADHGITK</sequence>
<proteinExistence type="predicted"/>
<comment type="caution">
    <text evidence="2">The sequence shown here is derived from an EMBL/GenBank/DDBJ whole genome shotgun (WGS) entry which is preliminary data.</text>
</comment>
<evidence type="ECO:0000313" key="3">
    <source>
        <dbReference type="Proteomes" id="UP001432027"/>
    </source>
</evidence>
<dbReference type="AlphaFoldDB" id="A0AAV5TYM3"/>
<gene>
    <name evidence="2" type="ORF">PENTCL1PPCAC_21372</name>
</gene>